<dbReference type="Pfam" id="PF13604">
    <property type="entry name" value="AAA_30"/>
    <property type="match status" value="1"/>
</dbReference>
<comment type="caution">
    <text evidence="8">The sequence shown here is derived from an EMBL/GenBank/DDBJ whole genome shotgun (WGS) entry which is preliminary data.</text>
</comment>
<feature type="compositionally biased region" description="Polar residues" evidence="5">
    <location>
        <begin position="1465"/>
        <end position="1475"/>
    </location>
</feature>
<dbReference type="Gene3D" id="3.40.960.10">
    <property type="entry name" value="VSR Endonuclease"/>
    <property type="match status" value="1"/>
</dbReference>
<gene>
    <name evidence="8" type="ORF">ACFQE5_04510</name>
</gene>
<evidence type="ECO:0000256" key="4">
    <source>
        <dbReference type="ARBA" id="ARBA00022840"/>
    </source>
</evidence>
<feature type="domain" description="Restriction endonuclease type II-like" evidence="7">
    <location>
        <begin position="1352"/>
        <end position="1445"/>
    </location>
</feature>
<dbReference type="InterPro" id="IPR041679">
    <property type="entry name" value="DNA2/NAM7-like_C"/>
</dbReference>
<organism evidence="8 9">
    <name type="scientific">Pseudonocardia hispaniensis</name>
    <dbReference type="NCBI Taxonomy" id="904933"/>
    <lineage>
        <taxon>Bacteria</taxon>
        <taxon>Bacillati</taxon>
        <taxon>Actinomycetota</taxon>
        <taxon>Actinomycetes</taxon>
        <taxon>Pseudonocardiales</taxon>
        <taxon>Pseudonocardiaceae</taxon>
        <taxon>Pseudonocardia</taxon>
    </lineage>
</organism>
<evidence type="ECO:0000256" key="3">
    <source>
        <dbReference type="ARBA" id="ARBA00022806"/>
    </source>
</evidence>
<dbReference type="PANTHER" id="PTHR43788:SF8">
    <property type="entry name" value="DNA-BINDING PROTEIN SMUBP-2"/>
    <property type="match status" value="1"/>
</dbReference>
<dbReference type="EMBL" id="JBHSQW010000009">
    <property type="protein sequence ID" value="MFC5993477.1"/>
    <property type="molecule type" value="Genomic_DNA"/>
</dbReference>
<dbReference type="PANTHER" id="PTHR43788">
    <property type="entry name" value="DNA2/NAM7 HELICASE FAMILY MEMBER"/>
    <property type="match status" value="1"/>
</dbReference>
<reference evidence="9" key="1">
    <citation type="journal article" date="2019" name="Int. J. Syst. Evol. Microbiol.">
        <title>The Global Catalogue of Microorganisms (GCM) 10K type strain sequencing project: providing services to taxonomists for standard genome sequencing and annotation.</title>
        <authorList>
            <consortium name="The Broad Institute Genomics Platform"/>
            <consortium name="The Broad Institute Genome Sequencing Center for Infectious Disease"/>
            <person name="Wu L."/>
            <person name="Ma J."/>
        </authorList>
    </citation>
    <scope>NUCLEOTIDE SEQUENCE [LARGE SCALE GENOMIC DNA]</scope>
    <source>
        <strain evidence="9">CCM 8391</strain>
    </source>
</reference>
<keyword evidence="3" id="KW-0347">Helicase</keyword>
<evidence type="ECO:0000256" key="1">
    <source>
        <dbReference type="ARBA" id="ARBA00022741"/>
    </source>
</evidence>
<evidence type="ECO:0000313" key="8">
    <source>
        <dbReference type="EMBL" id="MFC5993477.1"/>
    </source>
</evidence>
<dbReference type="SUPFAM" id="SSF52980">
    <property type="entry name" value="Restriction endonuclease-like"/>
    <property type="match status" value="1"/>
</dbReference>
<dbReference type="Gene3D" id="3.40.50.300">
    <property type="entry name" value="P-loop containing nucleotide triphosphate hydrolases"/>
    <property type="match status" value="3"/>
</dbReference>
<dbReference type="Pfam" id="PF18741">
    <property type="entry name" value="MTES_1575"/>
    <property type="match status" value="1"/>
</dbReference>
<accession>A0ABW1IYR1</accession>
<dbReference type="SUPFAM" id="SSF52540">
    <property type="entry name" value="P-loop containing nucleoside triphosphate hydrolases"/>
    <property type="match status" value="1"/>
</dbReference>
<dbReference type="Pfam" id="PF13087">
    <property type="entry name" value="AAA_12"/>
    <property type="match status" value="1"/>
</dbReference>
<dbReference type="InterPro" id="IPR011335">
    <property type="entry name" value="Restrct_endonuc-II-like"/>
</dbReference>
<evidence type="ECO:0000259" key="6">
    <source>
        <dbReference type="Pfam" id="PF13087"/>
    </source>
</evidence>
<name>A0ABW1IYR1_9PSEU</name>
<keyword evidence="2" id="KW-0378">Hydrolase</keyword>
<sequence length="1488" mass="163463">MTPEWDPLLRDQVIRLMGVLRQLAVTRNSPIRHTSGYDKLMWLDDVQEHCTVQMPTGPGDELLRVPRVQLEPEPPAPRELAHWIHRPADTDGAREPVLAQHGPLPGIGQVDLGDAPEIRAAFDEWMAAWRPWAERERQRRPRRRMFEMLFDLHRMATDRPESTELVLSAGLLHLPAPAGEQGVHVHLITQPVRIEQNLETGEMVCMLADDTGLRLEDDELLSGRPDYDPSGSAVLRDRLHELATSPIDPAIAAFLKEWAERALRIASTVDGTWDEPSGDAASLTAAPAIVARRRGAFALREYYDRISRSLADSSQPIPLGLGQLVRPIEPADRVAWLERAGGVAPADLAEQPLFPRPANEEQAQIIRRLGSDTGVVVEGPPGTGKTHTIANLVSALLARGQRVLVTSEKAQALRVLRDKLPSGIQELCVSITDASPKGKSDLQKSVATLAGRKSDFNPERTDRLIADLTTRRDDVQRRRALLLEDIRALREAETYQHPEIAPGFRGTLSGIVRAMNATADQDGWVGQGVRGELPLTTAQMDELLRLLRERGDRRASRRHQQLPEPGQLLAADRFAELAEAIARGDEARSGAEGGLVGALQDLPPDALGELAPLCAEVSEATAALRQLPTQASWALSMADTLLAGGTEHLWQRAVEQLSAVDAALDHDRAAGFAPMTVATSIDVSDAARVFERLATYLENGGSLRRMFKSAEQKNAERFADSVRVEGEVPATVSAAGAAAHHLRVLAIARVLDSAFQPLRMGMPPDADRPVLVNAMVELRRSCAAVDRVLRAAAALRRLFAGLPPADRPTVVAVLDLERVATVAIAVTQARAAALARAELDAAANALLSAVPPPARSPELTDLVDAHRVGDPARYEQALVALDRARREQSDQQRCDELLSRLRTASSTLAEDLEVNPGDSVWTQRLARWPQAWAHGCAATWVGEQTTPGREQRLEGELDGAVKDLLKLTGELAAAMAWRACLSRMTAEQVQALQSYRNEMVKIGKGTGKFAERSRQAAREAMAVAQSAVPAWVMPIRQVLDSVPPQAGAFDVVIVDEASQVELTSAFLLWLAPRVIVVGDDKQCTPSEVASGALQPIFDRLDAELHDIPTYLRSAFTPKDSLFSLLRSRFGQLIRLREHFRCMPEIITWSSHMFYRDAPLIPLRQFGADRLPPLRTTYVAGAVTESTRGSVVNRAEAAAIAASVRECLDDPAYEGKTFGVVVLQGRPQIDIVGDELKKLVSPEEWRDRRLRIGAPPDFQGDERHVVWLSLVVAPNSPRTALTKLNFEQSFNVAASRAQDQLWLFHSVTADLLRPADLRRSLLDYMTSAGSSGLEPVRSDVDPDRRHDAFDSLFEQRVFLDLVARGYHVTPQFETNGRRIDLVVTGTAGKLAVECDGEAFHTTPEQREADLHREQELKRCGWTFVRIRESIYYLNREEALAPVWAALDRLGIGPFGERANGAWIPRSPSTDGPGTSTLEDRLPAGPPRGR</sequence>
<dbReference type="InterPro" id="IPR050534">
    <property type="entry name" value="Coronavir_polyprotein_1ab"/>
</dbReference>
<dbReference type="InterPro" id="IPR027417">
    <property type="entry name" value="P-loop_NTPase"/>
</dbReference>
<protein>
    <submittedName>
        <fullName evidence="8">AAA domain-containing protein</fullName>
    </submittedName>
</protein>
<feature type="domain" description="DNA2/NAM7 helicase-like C-terminal" evidence="6">
    <location>
        <begin position="1119"/>
        <end position="1303"/>
    </location>
</feature>
<proteinExistence type="predicted"/>
<keyword evidence="1" id="KW-0547">Nucleotide-binding</keyword>
<evidence type="ECO:0000259" key="7">
    <source>
        <dbReference type="Pfam" id="PF18741"/>
    </source>
</evidence>
<evidence type="ECO:0000313" key="9">
    <source>
        <dbReference type="Proteomes" id="UP001596302"/>
    </source>
</evidence>
<keyword evidence="9" id="KW-1185">Reference proteome</keyword>
<evidence type="ECO:0000256" key="2">
    <source>
        <dbReference type="ARBA" id="ARBA00022801"/>
    </source>
</evidence>
<dbReference type="RefSeq" id="WP_379583078.1">
    <property type="nucleotide sequence ID" value="NZ_JBHSQW010000009.1"/>
</dbReference>
<dbReference type="InterPro" id="IPR049468">
    <property type="entry name" value="Restrct_endonuc-II-like_dom"/>
</dbReference>
<feature type="region of interest" description="Disordered" evidence="5">
    <location>
        <begin position="1459"/>
        <end position="1488"/>
    </location>
</feature>
<evidence type="ECO:0000256" key="5">
    <source>
        <dbReference type="SAM" id="MobiDB-lite"/>
    </source>
</evidence>
<dbReference type="Proteomes" id="UP001596302">
    <property type="component" value="Unassembled WGS sequence"/>
</dbReference>
<keyword evidence="4" id="KW-0067">ATP-binding</keyword>